<dbReference type="Proteomes" id="UP000675284">
    <property type="component" value="Unassembled WGS sequence"/>
</dbReference>
<protein>
    <submittedName>
        <fullName evidence="3">DUF58 domain-containing protein</fullName>
    </submittedName>
</protein>
<dbReference type="InterPro" id="IPR002881">
    <property type="entry name" value="DUF58"/>
</dbReference>
<dbReference type="EMBL" id="JAGSOT010000056">
    <property type="protein sequence ID" value="MBR7797480.1"/>
    <property type="molecule type" value="Genomic_DNA"/>
</dbReference>
<dbReference type="AlphaFoldDB" id="A0A941DVE9"/>
<keyword evidence="1" id="KW-0472">Membrane</keyword>
<dbReference type="Pfam" id="PF01882">
    <property type="entry name" value="DUF58"/>
    <property type="match status" value="1"/>
</dbReference>
<organism evidence="3 4">
    <name type="scientific">Virgibacillus salarius</name>
    <dbReference type="NCBI Taxonomy" id="447199"/>
    <lineage>
        <taxon>Bacteria</taxon>
        <taxon>Bacillati</taxon>
        <taxon>Bacillota</taxon>
        <taxon>Bacilli</taxon>
        <taxon>Bacillales</taxon>
        <taxon>Bacillaceae</taxon>
        <taxon>Virgibacillus</taxon>
    </lineage>
</organism>
<keyword evidence="1" id="KW-0812">Transmembrane</keyword>
<reference evidence="3" key="1">
    <citation type="submission" date="2021-04" db="EMBL/GenBank/DDBJ databases">
        <title>Isolation and polyphasic classification of algal microorganism.</title>
        <authorList>
            <person name="Wang S."/>
        </authorList>
    </citation>
    <scope>NUCLEOTIDE SEQUENCE</scope>
    <source>
        <strain evidence="3">720a</strain>
    </source>
</reference>
<feature type="transmembrane region" description="Helical" evidence="1">
    <location>
        <begin position="31"/>
        <end position="52"/>
    </location>
</feature>
<accession>A0A941DVE9</accession>
<keyword evidence="4" id="KW-1185">Reference proteome</keyword>
<dbReference type="PANTHER" id="PTHR34351:SF2">
    <property type="entry name" value="DUF58 DOMAIN-CONTAINING PROTEIN"/>
    <property type="match status" value="1"/>
</dbReference>
<comment type="caution">
    <text evidence="3">The sequence shown here is derived from an EMBL/GenBank/DDBJ whole genome shotgun (WGS) entry which is preliminary data.</text>
</comment>
<evidence type="ECO:0000313" key="3">
    <source>
        <dbReference type="EMBL" id="MBR7797480.1"/>
    </source>
</evidence>
<sequence>MNAHVRMILNGLFVVFLFLLLFSYAMFQGGFVSWFLFFGFIPIFCYQIGFLLHPIKNWKMTRKFSRSVVGAGESVSVTITIRRKLAFPLYYCICEEVIPSSLRKLDNKNDKYRYMDNPDKLTISRTLKKVIFPAFRQEFSFTYQLEHVPRGEHYLNAVRIRTGDFFGLVKKEHVFQLADVLVVYPNARPMVFKEQIISFEQGATTSSALQLNNTNVATGIREYMPGDRFSWIDWKQTARKNTVMTKEFEQEKSTDILLVLDGCSDEHLNDVTFEGMVEVTFSLMEHVKKQSTQIGLLTVGASTVYFPIHHDPLKSDMVRQHLTRMKPGGNQSFSLQMQRERMKIASGSVILIITSHIDNNFNEMAKKVNQRSKRVIVLLIQSPKEKSLNQHYIHQLQFEGIRIHVLSQQQLMKNPIEVKGK</sequence>
<proteinExistence type="predicted"/>
<keyword evidence="1" id="KW-1133">Transmembrane helix</keyword>
<dbReference type="PANTHER" id="PTHR34351">
    <property type="entry name" value="SLR1927 PROTEIN-RELATED"/>
    <property type="match status" value="1"/>
</dbReference>
<feature type="domain" description="DUF58" evidence="2">
    <location>
        <begin position="220"/>
        <end position="389"/>
    </location>
</feature>
<evidence type="ECO:0000313" key="4">
    <source>
        <dbReference type="Proteomes" id="UP000675284"/>
    </source>
</evidence>
<evidence type="ECO:0000256" key="1">
    <source>
        <dbReference type="SAM" id="Phobius"/>
    </source>
</evidence>
<name>A0A941DVE9_9BACI</name>
<evidence type="ECO:0000259" key="2">
    <source>
        <dbReference type="Pfam" id="PF01882"/>
    </source>
</evidence>
<gene>
    <name evidence="3" type="ORF">KCX74_15730</name>
</gene>
<dbReference type="RefSeq" id="WP_166530749.1">
    <property type="nucleotide sequence ID" value="NZ_JAGSOT010000056.1"/>
</dbReference>
<feature type="transmembrane region" description="Helical" evidence="1">
    <location>
        <begin position="7"/>
        <end position="25"/>
    </location>
</feature>